<dbReference type="EMBL" id="JH971388">
    <property type="protein sequence ID" value="EKM81327.1"/>
    <property type="molecule type" value="Genomic_DNA"/>
</dbReference>
<evidence type="ECO:0000313" key="4">
    <source>
        <dbReference type="Proteomes" id="UP000008493"/>
    </source>
</evidence>
<feature type="compositionally biased region" description="Low complexity" evidence="2">
    <location>
        <begin position="344"/>
        <end position="353"/>
    </location>
</feature>
<proteinExistence type="predicted"/>
<feature type="region of interest" description="Disordered" evidence="2">
    <location>
        <begin position="294"/>
        <end position="317"/>
    </location>
</feature>
<dbReference type="KEGG" id="abp:AGABI1DRAFT91049"/>
<feature type="coiled-coil region" evidence="1">
    <location>
        <begin position="6"/>
        <end position="81"/>
    </location>
</feature>
<keyword evidence="4" id="KW-1185">Reference proteome</keyword>
<reference evidence="4" key="1">
    <citation type="journal article" date="2012" name="Proc. Natl. Acad. Sci. U.S.A.">
        <title>Genome sequence of the button mushroom Agaricus bisporus reveals mechanisms governing adaptation to a humic-rich ecological niche.</title>
        <authorList>
            <person name="Morin E."/>
            <person name="Kohler A."/>
            <person name="Baker A.R."/>
            <person name="Foulongne-Oriol M."/>
            <person name="Lombard V."/>
            <person name="Nagy L.G."/>
            <person name="Ohm R.A."/>
            <person name="Patyshakuliyeva A."/>
            <person name="Brun A."/>
            <person name="Aerts A.L."/>
            <person name="Bailey A.M."/>
            <person name="Billette C."/>
            <person name="Coutinho P.M."/>
            <person name="Deakin G."/>
            <person name="Doddapaneni H."/>
            <person name="Floudas D."/>
            <person name="Grimwood J."/>
            <person name="Hilden K."/>
            <person name="Kuees U."/>
            <person name="LaButti K.M."/>
            <person name="Lapidus A."/>
            <person name="Lindquist E.A."/>
            <person name="Lucas S.M."/>
            <person name="Murat C."/>
            <person name="Riley R.W."/>
            <person name="Salamov A.A."/>
            <person name="Schmutz J."/>
            <person name="Subramanian V."/>
            <person name="Woesten H.A.B."/>
            <person name="Xu J."/>
            <person name="Eastwood D.C."/>
            <person name="Foster G.D."/>
            <person name="Sonnenberg A.S."/>
            <person name="Cullen D."/>
            <person name="de Vries R.P."/>
            <person name="Lundell T."/>
            <person name="Hibbett D.S."/>
            <person name="Henrissat B."/>
            <person name="Burton K.S."/>
            <person name="Kerrigan R.W."/>
            <person name="Challen M.P."/>
            <person name="Grigoriev I.V."/>
            <person name="Martin F."/>
        </authorList>
    </citation>
    <scope>NUCLEOTIDE SEQUENCE [LARGE SCALE GENOMIC DNA]</scope>
    <source>
        <strain evidence="4">JB137-S8 / ATCC MYA-4627 / FGSC 10392</strain>
    </source>
</reference>
<dbReference type="Proteomes" id="UP000008493">
    <property type="component" value="Unassembled WGS sequence"/>
</dbReference>
<evidence type="ECO:0000313" key="3">
    <source>
        <dbReference type="EMBL" id="EKM81327.1"/>
    </source>
</evidence>
<feature type="region of interest" description="Disordered" evidence="2">
    <location>
        <begin position="116"/>
        <end position="139"/>
    </location>
</feature>
<keyword evidence="1" id="KW-0175">Coiled coil</keyword>
<name>K5XDT0_AGABU</name>
<dbReference type="AlphaFoldDB" id="K5XDT0"/>
<feature type="region of interest" description="Disordered" evidence="2">
    <location>
        <begin position="329"/>
        <end position="390"/>
    </location>
</feature>
<evidence type="ECO:0000256" key="1">
    <source>
        <dbReference type="SAM" id="Coils"/>
    </source>
</evidence>
<gene>
    <name evidence="3" type="ORF">AGABI1DRAFT_91049</name>
</gene>
<accession>K5XDT0</accession>
<feature type="compositionally biased region" description="Polar residues" evidence="2">
    <location>
        <begin position="294"/>
        <end position="305"/>
    </location>
</feature>
<dbReference type="GeneID" id="18832389"/>
<evidence type="ECO:0000256" key="2">
    <source>
        <dbReference type="SAM" id="MobiDB-lite"/>
    </source>
</evidence>
<protein>
    <submittedName>
        <fullName evidence="3">Uncharacterized protein</fullName>
    </submittedName>
</protein>
<dbReference type="HOGENOM" id="CLU_311678_0_0_1"/>
<dbReference type="InParanoid" id="K5XDT0"/>
<sequence length="942" mass="105461">MAASDLLILQRKVDELFTELANYKSEKANLEVAKQIGMARGGASIRMTKLKGLIRGAKLRLNNAEKKLKDASALQSELLRQQPLPETSGSRQDLNTEVSETGPMVVDNVMFNQPTNLPNTLDGEGAQGSTELSNANPPTMEPTPSAILEVLNASPQVVIMSSDVIDALVVDPQSTLITPGFTVPPNSEGIQALQILPPALKDVSEKRPISFKRIDQSESEKEEDSPVDKMDMNLITLEDKTQLQQQWFRRSFTKKPPPTKKVKYMEVSDNSDAAEDPNIFYDEDEPVVQTGVTASTQPGNTNPTVAVQPKPVPPANNIQVSTEGIVVATSKGKGQERKTKGQKMKGTTTSKGKNVVKDPNGGKQTMKLKKIQDAGSNDTDEGGNDREDYHASEYSIAKAARLDSILSKRRERLADPEGHRSFVETWLNAGSAAERTKLPAGMDLVRYDPDYLPDIATANYDLGIKLLLNHSNNYICIPHTKLDRKLISNVDNLEGPVQIWGTPSTRIQNRSSKTNVTRVTDHFHCGCHEKVALAGFVMWKTWKARSLINSQLVVEGLHKHKAFSPREVLFILQFLKSKFGYTVEDMFTGSFDEEEELRKEAAVMKKVANFCARCHYDLIGQKMTLDDKFSEIQEEELKMDYVLFRGHDSTPSLRQGVPQYYCSWCMGGTIVLCAIGAPGYYSPVVIWVVWTYHAAAYMGSTAILRAIGTAGYNSTVIIRATLWYHDTVRYLTRTVQEYCLHKRPRGIMILYSDRGVEYPSTGYYSSVVIWVAWTVQEYYYTISITQYHDTLLQQRRGVPQYYCDWYVGMPFGRWQGTTVLSSYGWPGQYSNTTVLIRAALRYHDTVRYLTRTVQEYCLHKRPRGIMILYSDRGVEYSGTMCHLDAGRVLQFCRHMGGLDSTGILLYILITRYHDTKAAAYMGSTAILCAIGTARAHQGLNIP</sequence>
<dbReference type="RefSeq" id="XP_007328768.1">
    <property type="nucleotide sequence ID" value="XM_007328706.1"/>
</dbReference>
<organism evidence="3 4">
    <name type="scientific">Agaricus bisporus var. burnettii (strain JB137-S8 / ATCC MYA-4627 / FGSC 10392)</name>
    <name type="common">White button mushroom</name>
    <dbReference type="NCBI Taxonomy" id="597362"/>
    <lineage>
        <taxon>Eukaryota</taxon>
        <taxon>Fungi</taxon>
        <taxon>Dikarya</taxon>
        <taxon>Basidiomycota</taxon>
        <taxon>Agaricomycotina</taxon>
        <taxon>Agaricomycetes</taxon>
        <taxon>Agaricomycetidae</taxon>
        <taxon>Agaricales</taxon>
        <taxon>Agaricineae</taxon>
        <taxon>Agaricaceae</taxon>
        <taxon>Agaricus</taxon>
    </lineage>
</organism>
<feature type="compositionally biased region" description="Polar residues" evidence="2">
    <location>
        <begin position="127"/>
        <end position="137"/>
    </location>
</feature>